<organism evidence="1 2">
    <name type="scientific">Geotalea uraniireducens (strain Rf4)</name>
    <name type="common">Geobacter uraniireducens</name>
    <dbReference type="NCBI Taxonomy" id="351605"/>
    <lineage>
        <taxon>Bacteria</taxon>
        <taxon>Pseudomonadati</taxon>
        <taxon>Thermodesulfobacteriota</taxon>
        <taxon>Desulfuromonadia</taxon>
        <taxon>Geobacterales</taxon>
        <taxon>Geobacteraceae</taxon>
        <taxon>Geotalea</taxon>
    </lineage>
</organism>
<accession>A5G7X7</accession>
<dbReference type="AlphaFoldDB" id="A5G7X7"/>
<dbReference type="HOGENOM" id="CLU_182924_0_0_7"/>
<evidence type="ECO:0000313" key="1">
    <source>
        <dbReference type="EMBL" id="ABQ27895.1"/>
    </source>
</evidence>
<evidence type="ECO:0000313" key="2">
    <source>
        <dbReference type="Proteomes" id="UP000006695"/>
    </source>
</evidence>
<name>A5G7X7_GEOUR</name>
<protein>
    <submittedName>
        <fullName evidence="1">Uncharacterized protein</fullName>
    </submittedName>
</protein>
<proteinExistence type="predicted"/>
<dbReference type="STRING" id="351605.Gura_3742"/>
<dbReference type="EMBL" id="CP000698">
    <property type="protein sequence ID" value="ABQ27895.1"/>
    <property type="molecule type" value="Genomic_DNA"/>
</dbReference>
<dbReference type="KEGG" id="gur:Gura_3742"/>
<dbReference type="Proteomes" id="UP000006695">
    <property type="component" value="Chromosome"/>
</dbReference>
<reference evidence="1 2" key="1">
    <citation type="submission" date="2007-05" db="EMBL/GenBank/DDBJ databases">
        <title>Complete sequence of Geobacter uraniireducens Rf4.</title>
        <authorList>
            <consortium name="US DOE Joint Genome Institute"/>
            <person name="Copeland A."/>
            <person name="Lucas S."/>
            <person name="Lapidus A."/>
            <person name="Barry K."/>
            <person name="Detter J.C."/>
            <person name="Glavina del Rio T."/>
            <person name="Hammon N."/>
            <person name="Israni S."/>
            <person name="Dalin E."/>
            <person name="Tice H."/>
            <person name="Pitluck S."/>
            <person name="Chertkov O."/>
            <person name="Brettin T."/>
            <person name="Bruce D."/>
            <person name="Han C."/>
            <person name="Schmutz J."/>
            <person name="Larimer F."/>
            <person name="Land M."/>
            <person name="Hauser L."/>
            <person name="Kyrpides N."/>
            <person name="Mikhailova N."/>
            <person name="Shelobolina E."/>
            <person name="Aklujkar M."/>
            <person name="Lovley D."/>
            <person name="Richardson P."/>
        </authorList>
    </citation>
    <scope>NUCLEOTIDE SEQUENCE [LARGE SCALE GENOMIC DNA]</scope>
    <source>
        <strain evidence="1 2">Rf4</strain>
    </source>
</reference>
<gene>
    <name evidence="1" type="ordered locus">Gura_3742</name>
</gene>
<keyword evidence="2" id="KW-1185">Reference proteome</keyword>
<sequence length="85" mass="9941">MEEMLVHKSEIELHGDSYQIMIYCREDGRHFAQTHLSENDIIINDGFSLEEVLAKHEKLLPLAINSRKIRQDYQGFPGRVKSKRS</sequence>